<keyword evidence="3" id="KW-1185">Reference proteome</keyword>
<organism evidence="2 3">
    <name type="scientific">Mortierella isabellina</name>
    <name type="common">Filamentous fungus</name>
    <name type="synonym">Umbelopsis isabellina</name>
    <dbReference type="NCBI Taxonomy" id="91625"/>
    <lineage>
        <taxon>Eukaryota</taxon>
        <taxon>Fungi</taxon>
        <taxon>Fungi incertae sedis</taxon>
        <taxon>Mucoromycota</taxon>
        <taxon>Mucoromycotina</taxon>
        <taxon>Umbelopsidomycetes</taxon>
        <taxon>Umbelopsidales</taxon>
        <taxon>Umbelopsidaceae</taxon>
        <taxon>Umbelopsis</taxon>
    </lineage>
</organism>
<dbReference type="AlphaFoldDB" id="A0A8H7UK48"/>
<feature type="compositionally biased region" description="Polar residues" evidence="1">
    <location>
        <begin position="1"/>
        <end position="13"/>
    </location>
</feature>
<evidence type="ECO:0000313" key="2">
    <source>
        <dbReference type="EMBL" id="KAG2184702.1"/>
    </source>
</evidence>
<proteinExistence type="predicted"/>
<dbReference type="EMBL" id="JAEPQZ010000002">
    <property type="protein sequence ID" value="KAG2184702.1"/>
    <property type="molecule type" value="Genomic_DNA"/>
</dbReference>
<feature type="region of interest" description="Disordered" evidence="1">
    <location>
        <begin position="1"/>
        <end position="21"/>
    </location>
</feature>
<accession>A0A8H7UK48</accession>
<evidence type="ECO:0000256" key="1">
    <source>
        <dbReference type="SAM" id="MobiDB-lite"/>
    </source>
</evidence>
<reference evidence="2" key="1">
    <citation type="submission" date="2020-12" db="EMBL/GenBank/DDBJ databases">
        <title>Metabolic potential, ecology and presence of endohyphal bacteria is reflected in genomic diversity of Mucoromycotina.</title>
        <authorList>
            <person name="Muszewska A."/>
            <person name="Okrasinska A."/>
            <person name="Steczkiewicz K."/>
            <person name="Drgas O."/>
            <person name="Orlowska M."/>
            <person name="Perlinska-Lenart U."/>
            <person name="Aleksandrzak-Piekarczyk T."/>
            <person name="Szatraj K."/>
            <person name="Zielenkiewicz U."/>
            <person name="Pilsyk S."/>
            <person name="Malc E."/>
            <person name="Mieczkowski P."/>
            <person name="Kruszewska J.S."/>
            <person name="Biernat P."/>
            <person name="Pawlowska J."/>
        </authorList>
    </citation>
    <scope>NUCLEOTIDE SEQUENCE</scope>
    <source>
        <strain evidence="2">WA0000067209</strain>
    </source>
</reference>
<gene>
    <name evidence="2" type="ORF">INT43_000615</name>
</gene>
<protein>
    <submittedName>
        <fullName evidence="2">Uncharacterized protein</fullName>
    </submittedName>
</protein>
<dbReference type="OrthoDB" id="10287045at2759"/>
<dbReference type="Proteomes" id="UP000654370">
    <property type="component" value="Unassembled WGS sequence"/>
</dbReference>
<name>A0A8H7UK48_MORIS</name>
<comment type="caution">
    <text evidence="2">The sequence shown here is derived from an EMBL/GenBank/DDBJ whole genome shotgun (WGS) entry which is preliminary data.</text>
</comment>
<sequence>MEGQTDSTNINIKSRNDLSEDSRLTNIAGPHARLEFVSHMTEMPEWQRFRLTQSSQTNLAEVIEQLQAIPGVEEVHVDQPKQRSKR</sequence>
<evidence type="ECO:0000313" key="3">
    <source>
        <dbReference type="Proteomes" id="UP000654370"/>
    </source>
</evidence>